<comment type="caution">
    <text evidence="1">The sequence shown here is derived from an EMBL/GenBank/DDBJ whole genome shotgun (WGS) entry which is preliminary data.</text>
</comment>
<dbReference type="EMBL" id="BRPK01000005">
    <property type="protein sequence ID" value="GLB38721.1"/>
    <property type="molecule type" value="Genomic_DNA"/>
</dbReference>
<organism evidence="1 2">
    <name type="scientific">Lyophyllum shimeji</name>
    <name type="common">Hon-shimeji</name>
    <name type="synonym">Tricholoma shimeji</name>
    <dbReference type="NCBI Taxonomy" id="47721"/>
    <lineage>
        <taxon>Eukaryota</taxon>
        <taxon>Fungi</taxon>
        <taxon>Dikarya</taxon>
        <taxon>Basidiomycota</taxon>
        <taxon>Agaricomycotina</taxon>
        <taxon>Agaricomycetes</taxon>
        <taxon>Agaricomycetidae</taxon>
        <taxon>Agaricales</taxon>
        <taxon>Tricholomatineae</taxon>
        <taxon>Lyophyllaceae</taxon>
        <taxon>Lyophyllum</taxon>
    </lineage>
</organism>
<reference evidence="1" key="1">
    <citation type="submission" date="2022-07" db="EMBL/GenBank/DDBJ databases">
        <title>The genome of Lyophyllum shimeji provides insight into the initial evolution of ectomycorrhizal fungal genome.</title>
        <authorList>
            <person name="Kobayashi Y."/>
            <person name="Shibata T."/>
            <person name="Hirakawa H."/>
            <person name="Shigenobu S."/>
            <person name="Nishiyama T."/>
            <person name="Yamada A."/>
            <person name="Hasebe M."/>
            <person name="Kawaguchi M."/>
        </authorList>
    </citation>
    <scope>NUCLEOTIDE SEQUENCE</scope>
    <source>
        <strain evidence="1">AT787</strain>
    </source>
</reference>
<dbReference type="AlphaFoldDB" id="A0A9P3PN62"/>
<protein>
    <submittedName>
        <fullName evidence="1">Uncharacterized protein</fullName>
    </submittedName>
</protein>
<proteinExistence type="predicted"/>
<accession>A0A9P3PN62</accession>
<sequence>MGSKISRTRITTHVLPEYGAAFTQALLSTNIALLYARAQSPPVSQCGGRTPGIVLLKPSSRSRLLTGPRDGFDSVTRLIAQGDP</sequence>
<keyword evidence="2" id="KW-1185">Reference proteome</keyword>
<gene>
    <name evidence="1" type="ORF">LshimejAT787_0505860</name>
</gene>
<dbReference type="Proteomes" id="UP001063166">
    <property type="component" value="Unassembled WGS sequence"/>
</dbReference>
<evidence type="ECO:0000313" key="1">
    <source>
        <dbReference type="EMBL" id="GLB38721.1"/>
    </source>
</evidence>
<evidence type="ECO:0000313" key="2">
    <source>
        <dbReference type="Proteomes" id="UP001063166"/>
    </source>
</evidence>
<name>A0A9P3PN62_LYOSH</name>